<evidence type="ECO:0000313" key="2">
    <source>
        <dbReference type="EMBL" id="GMI21392.1"/>
    </source>
</evidence>
<feature type="region of interest" description="Disordered" evidence="1">
    <location>
        <begin position="166"/>
        <end position="213"/>
    </location>
</feature>
<proteinExistence type="predicted"/>
<organism evidence="2 3">
    <name type="scientific">Triparma columacea</name>
    <dbReference type="NCBI Taxonomy" id="722753"/>
    <lineage>
        <taxon>Eukaryota</taxon>
        <taxon>Sar</taxon>
        <taxon>Stramenopiles</taxon>
        <taxon>Ochrophyta</taxon>
        <taxon>Bolidophyceae</taxon>
        <taxon>Parmales</taxon>
        <taxon>Triparmaceae</taxon>
        <taxon>Triparma</taxon>
    </lineage>
</organism>
<evidence type="ECO:0000313" key="3">
    <source>
        <dbReference type="Proteomes" id="UP001165065"/>
    </source>
</evidence>
<reference evidence="3" key="1">
    <citation type="journal article" date="2023" name="Commun. Biol.">
        <title>Genome analysis of Parmales, the sister group of diatoms, reveals the evolutionary specialization of diatoms from phago-mixotrophs to photoautotrophs.</title>
        <authorList>
            <person name="Ban H."/>
            <person name="Sato S."/>
            <person name="Yoshikawa S."/>
            <person name="Yamada K."/>
            <person name="Nakamura Y."/>
            <person name="Ichinomiya M."/>
            <person name="Sato N."/>
            <person name="Blanc-Mathieu R."/>
            <person name="Endo H."/>
            <person name="Kuwata A."/>
            <person name="Ogata H."/>
        </authorList>
    </citation>
    <scope>NUCLEOTIDE SEQUENCE [LARGE SCALE GENOMIC DNA]</scope>
</reference>
<feature type="region of interest" description="Disordered" evidence="1">
    <location>
        <begin position="92"/>
        <end position="118"/>
    </location>
</feature>
<gene>
    <name evidence="2" type="ORF">TrCOL_g2419</name>
</gene>
<sequence length="213" mass="22219">MTIFRVCGNGDYGVCYVSQNEEISTRAPRFCVAYQAPHAVARDGTHVVAAEAPHAVAIDGTHASLELDHMRSPQTGARARAPRLPPIELDTKGQALHRATPSTNGSARSARRRDGTHAVAAEAPHAVAADETHAVAGDGTHAVAADGTYAVAGDGSHKVTADRRARACAAATARRARRQGPGPPRTAPRVPHAGGEKKLQSFYAPSHDSPALP</sequence>
<accession>A0A9W7FWQ9</accession>
<keyword evidence="3" id="KW-1185">Reference proteome</keyword>
<dbReference type="AlphaFoldDB" id="A0A9W7FWQ9"/>
<dbReference type="Proteomes" id="UP001165065">
    <property type="component" value="Unassembled WGS sequence"/>
</dbReference>
<comment type="caution">
    <text evidence="2">The sequence shown here is derived from an EMBL/GenBank/DDBJ whole genome shotgun (WGS) entry which is preliminary data.</text>
</comment>
<evidence type="ECO:0000256" key="1">
    <source>
        <dbReference type="SAM" id="MobiDB-lite"/>
    </source>
</evidence>
<protein>
    <submittedName>
        <fullName evidence="2">Uncharacterized protein</fullName>
    </submittedName>
</protein>
<name>A0A9W7FWQ9_9STRA</name>
<dbReference type="EMBL" id="BRYA01000528">
    <property type="protein sequence ID" value="GMI21392.1"/>
    <property type="molecule type" value="Genomic_DNA"/>
</dbReference>